<evidence type="ECO:0000256" key="1">
    <source>
        <dbReference type="ARBA" id="ARBA00004123"/>
    </source>
</evidence>
<keyword evidence="7" id="KW-1185">Reference proteome</keyword>
<evidence type="ECO:0000256" key="3">
    <source>
        <dbReference type="ARBA" id="ARBA00032942"/>
    </source>
</evidence>
<protein>
    <recommendedName>
        <fullName evidence="4">N(6)-adenosine-methyltransferase non-catalytic subunit METTL14</fullName>
    </recommendedName>
    <alternativeName>
        <fullName evidence="3">Methyltransferase-like protein 14</fullName>
    </alternativeName>
</protein>
<organism evidence="6 7">
    <name type="scientific">Parthenolecanium corni</name>
    <dbReference type="NCBI Taxonomy" id="536013"/>
    <lineage>
        <taxon>Eukaryota</taxon>
        <taxon>Metazoa</taxon>
        <taxon>Ecdysozoa</taxon>
        <taxon>Arthropoda</taxon>
        <taxon>Hexapoda</taxon>
        <taxon>Insecta</taxon>
        <taxon>Pterygota</taxon>
        <taxon>Neoptera</taxon>
        <taxon>Paraneoptera</taxon>
        <taxon>Hemiptera</taxon>
        <taxon>Sternorrhyncha</taxon>
        <taxon>Coccoidea</taxon>
        <taxon>Coccidae</taxon>
        <taxon>Parthenolecanium</taxon>
    </lineage>
</organism>
<dbReference type="GO" id="GO:0005634">
    <property type="term" value="C:nucleus"/>
    <property type="evidence" value="ECO:0007669"/>
    <property type="project" value="UniProtKB-SubCell"/>
</dbReference>
<gene>
    <name evidence="6" type="ORF">V9T40_004243</name>
</gene>
<name>A0AAN9TW97_9HEMI</name>
<accession>A0AAN9TW97</accession>
<dbReference type="PROSITE" id="PS51592">
    <property type="entry name" value="SAM_MTA70L_2"/>
    <property type="match status" value="1"/>
</dbReference>
<evidence type="ECO:0000256" key="5">
    <source>
        <dbReference type="PROSITE-ProRule" id="PRU00489"/>
    </source>
</evidence>
<dbReference type="InterPro" id="IPR045123">
    <property type="entry name" value="METTL14-like"/>
</dbReference>
<dbReference type="PROSITE" id="PS51143">
    <property type="entry name" value="MT_A70"/>
    <property type="match status" value="1"/>
</dbReference>
<evidence type="ECO:0000313" key="6">
    <source>
        <dbReference type="EMBL" id="KAK7603970.1"/>
    </source>
</evidence>
<dbReference type="InterPro" id="IPR007757">
    <property type="entry name" value="MT-A70-like"/>
</dbReference>
<comment type="similarity">
    <text evidence="5">Belongs to the MT-A70-like family.</text>
</comment>
<reference evidence="6 7" key="1">
    <citation type="submission" date="2024-03" db="EMBL/GenBank/DDBJ databases">
        <title>Adaptation during the transition from Ophiocordyceps entomopathogen to insect associate is accompanied by gene loss and intensified selection.</title>
        <authorList>
            <person name="Ward C.M."/>
            <person name="Onetto C.A."/>
            <person name="Borneman A.R."/>
        </authorList>
    </citation>
    <scope>NUCLEOTIDE SEQUENCE [LARGE SCALE GENOMIC DNA]</scope>
    <source>
        <strain evidence="6">AWRI1</strain>
        <tissue evidence="6">Single Adult Female</tissue>
    </source>
</reference>
<keyword evidence="2" id="KW-0539">Nucleus</keyword>
<sequence length="392" mass="44972">MSEIMDRLKKISKKRKKLLAQTFGIRSIKELHSALGRNSGSNGKHFIKCRDATKIHSNASLKEHLINGVLYKGSSTFLKGTRSSNPHNDYCQHFVDTGQRPQNFIRDVGLNDRFEEYPRLRELIKLKDEHVALTSTPPMYLKCDLRSYNLLDLNNKFDVILVEPPLEEYQRTMGATNLDFWSWEQVMNLNIGAIAAPRSFVFLWCGSSEGLDMGRSCLKKWGFRRCEDICWIRTNINNPGHSKNLDSKAIFQRTKEHCLMGIKGTVRRSTDGDFIHANIDIDLIISEENECGSLDKPVEIFYIIEHFCLGRRRLHVFGRDSTIRPGWLTLGPEITNSNFSADVYSKFFTSSSITTGCTERIEALRPKSPLPKIKGNSTLRGRTFRHSRVRPR</sequence>
<comment type="subcellular location">
    <subcellularLocation>
        <location evidence="1">Nucleus</location>
    </subcellularLocation>
</comment>
<dbReference type="InterPro" id="IPR029063">
    <property type="entry name" value="SAM-dependent_MTases_sf"/>
</dbReference>
<evidence type="ECO:0000256" key="4">
    <source>
        <dbReference type="ARBA" id="ARBA00049757"/>
    </source>
</evidence>
<proteinExistence type="inferred from homology"/>
<dbReference type="Pfam" id="PF05063">
    <property type="entry name" value="MT-A70"/>
    <property type="match status" value="1"/>
</dbReference>
<evidence type="ECO:0000313" key="7">
    <source>
        <dbReference type="Proteomes" id="UP001367676"/>
    </source>
</evidence>
<dbReference type="PANTHER" id="PTHR13107">
    <property type="entry name" value="N6-ADENOSINE-METHYLTRANSFERASE NON-CATALYTIC SUBUNIT"/>
    <property type="match status" value="1"/>
</dbReference>
<dbReference type="GO" id="GO:0003729">
    <property type="term" value="F:mRNA binding"/>
    <property type="evidence" value="ECO:0007669"/>
    <property type="project" value="TreeGrafter"/>
</dbReference>
<evidence type="ECO:0000256" key="2">
    <source>
        <dbReference type="ARBA" id="ARBA00023242"/>
    </source>
</evidence>
<dbReference type="EMBL" id="JBBCAQ010000004">
    <property type="protein sequence ID" value="KAK7603970.1"/>
    <property type="molecule type" value="Genomic_DNA"/>
</dbReference>
<dbReference type="AlphaFoldDB" id="A0AAN9TW97"/>
<dbReference type="PANTHER" id="PTHR13107:SF0">
    <property type="entry name" value="N6-ADENOSINE-METHYLTRANSFERASE NON-CATALYTIC SUBUNIT"/>
    <property type="match status" value="1"/>
</dbReference>
<dbReference type="SUPFAM" id="SSF53335">
    <property type="entry name" value="S-adenosyl-L-methionine-dependent methyltransferases"/>
    <property type="match status" value="1"/>
</dbReference>
<dbReference type="Proteomes" id="UP001367676">
    <property type="component" value="Unassembled WGS sequence"/>
</dbReference>
<dbReference type="GO" id="GO:0036396">
    <property type="term" value="C:RNA N6-methyladenosine methyltransferase complex"/>
    <property type="evidence" value="ECO:0007669"/>
    <property type="project" value="TreeGrafter"/>
</dbReference>
<comment type="caution">
    <text evidence="6">The sequence shown here is derived from an EMBL/GenBank/DDBJ whole genome shotgun (WGS) entry which is preliminary data.</text>
</comment>